<dbReference type="Proteomes" id="UP000539957">
    <property type="component" value="Unassembled WGS sequence"/>
</dbReference>
<dbReference type="GO" id="GO:0051213">
    <property type="term" value="F:dioxygenase activity"/>
    <property type="evidence" value="ECO:0007669"/>
    <property type="project" value="UniProtKB-KW"/>
</dbReference>
<dbReference type="InterPro" id="IPR029068">
    <property type="entry name" value="Glyas_Bleomycin-R_OHBP_Dase"/>
</dbReference>
<dbReference type="AlphaFoldDB" id="A0A7W7ISY5"/>
<dbReference type="EMBL" id="JACHKY010000011">
    <property type="protein sequence ID" value="MBB4799929.1"/>
    <property type="molecule type" value="Genomic_DNA"/>
</dbReference>
<reference evidence="1 2" key="1">
    <citation type="submission" date="2020-08" db="EMBL/GenBank/DDBJ databases">
        <title>Functional genomics of gut bacteria from endangered species of beetles.</title>
        <authorList>
            <person name="Carlos-Shanley C."/>
        </authorList>
    </citation>
    <scope>NUCLEOTIDE SEQUENCE [LARGE SCALE GENOMIC DNA]</scope>
    <source>
        <strain evidence="1 2">S00123</strain>
    </source>
</reference>
<keyword evidence="1" id="KW-0223">Dioxygenase</keyword>
<organism evidence="1 2">
    <name type="scientific">Brevundimonas bullata</name>
    <dbReference type="NCBI Taxonomy" id="13160"/>
    <lineage>
        <taxon>Bacteria</taxon>
        <taxon>Pseudomonadati</taxon>
        <taxon>Pseudomonadota</taxon>
        <taxon>Alphaproteobacteria</taxon>
        <taxon>Caulobacterales</taxon>
        <taxon>Caulobacteraceae</taxon>
        <taxon>Brevundimonas</taxon>
    </lineage>
</organism>
<comment type="caution">
    <text evidence="1">The sequence shown here is derived from an EMBL/GenBank/DDBJ whole genome shotgun (WGS) entry which is preliminary data.</text>
</comment>
<evidence type="ECO:0000313" key="2">
    <source>
        <dbReference type="Proteomes" id="UP000539957"/>
    </source>
</evidence>
<accession>A0A7W7ISY5</accession>
<proteinExistence type="predicted"/>
<dbReference type="GO" id="GO:0016829">
    <property type="term" value="F:lyase activity"/>
    <property type="evidence" value="ECO:0007669"/>
    <property type="project" value="UniProtKB-KW"/>
</dbReference>
<gene>
    <name evidence="1" type="ORF">HNP32_003698</name>
</gene>
<dbReference type="RefSeq" id="WP_184274071.1">
    <property type="nucleotide sequence ID" value="NZ_JACHKY010000011.1"/>
</dbReference>
<keyword evidence="1" id="KW-0560">Oxidoreductase</keyword>
<dbReference type="SUPFAM" id="SSF54593">
    <property type="entry name" value="Glyoxalase/Bleomycin resistance protein/Dihydroxybiphenyl dioxygenase"/>
    <property type="match status" value="1"/>
</dbReference>
<name>A0A7W7ISY5_9CAUL</name>
<keyword evidence="2" id="KW-1185">Reference proteome</keyword>
<sequence length="294" mass="31226">MRLLRAATLTTPDPEATAARYAGWLDYSVVERGVISADLAASWAAPAAEGRVYVVCRPASGAAVFIRFVAGEPHPDYAPLRTFGWAAIEICVEDTLATYARMSAPDCPFEVIGPPRELDGMPMIFPMQVKGPDGEIVYLTQIRSDSPGMALPRAESAIDRLFILVLACSDLAASARWLQGALGVDVGPVMAITYTMLAQAFDLPLAVKHPIATATHQGDCFLELDQYPAAAVERPAHGGALKPGVALATFLHPDLSSVSGWIAPPSVREGVVYEGRLVGTLSGPDETLIELVQA</sequence>
<evidence type="ECO:0000313" key="1">
    <source>
        <dbReference type="EMBL" id="MBB4799929.1"/>
    </source>
</evidence>
<dbReference type="Gene3D" id="3.10.180.10">
    <property type="entry name" value="2,3-Dihydroxybiphenyl 1,2-Dioxygenase, domain 1"/>
    <property type="match status" value="1"/>
</dbReference>
<protein>
    <submittedName>
        <fullName evidence="1">Catechol 2,3-dioxygenase-like lactoylglutathione lyase family enzyme</fullName>
    </submittedName>
</protein>
<keyword evidence="1" id="KW-0456">Lyase</keyword>